<protein>
    <submittedName>
        <fullName evidence="2">TraB/GumN family protein</fullName>
    </submittedName>
</protein>
<organism evidence="2 3">
    <name type="scientific">Parvularcula lutaonensis</name>
    <dbReference type="NCBI Taxonomy" id="491923"/>
    <lineage>
        <taxon>Bacteria</taxon>
        <taxon>Pseudomonadati</taxon>
        <taxon>Pseudomonadota</taxon>
        <taxon>Alphaproteobacteria</taxon>
        <taxon>Parvularculales</taxon>
        <taxon>Parvularculaceae</taxon>
        <taxon>Parvularcula</taxon>
    </lineage>
</organism>
<feature type="chain" id="PRO_5045848689" evidence="1">
    <location>
        <begin position="24"/>
        <end position="309"/>
    </location>
</feature>
<evidence type="ECO:0000313" key="3">
    <source>
        <dbReference type="Proteomes" id="UP001595607"/>
    </source>
</evidence>
<evidence type="ECO:0000313" key="2">
    <source>
        <dbReference type="EMBL" id="MFC3302270.1"/>
    </source>
</evidence>
<sequence length="309" mass="33490">MRFLNKALGISVLALMAACGQQAEEAAEADSTGTMVADTMSAGAPFWVVSDEDSKMVLFPTIHVLPEDLEWKSEAYEAALAEADEVWFEILPTEMNDQAQMQQLALQYGMSPDKPLSERLSPELYAELEAAATEVGLPMQALEPMRPWFAAVNLSVMDLMGDGFTPGAGVETVVAAETPDEKERGLETVAQQLGFFGSLPEDVEIMFLEATLEQMESGQKELKEFAEDWASGDVSGLEEFVIGGIRDVSEELYQVLLVKRNQDWVEQLAEELEGSGNDFVAVGAGHLVGADGVPQLLAARGYKVEGPGF</sequence>
<proteinExistence type="predicted"/>
<dbReference type="PANTHER" id="PTHR40590:SF1">
    <property type="entry name" value="CYTOPLASMIC PROTEIN"/>
    <property type="match status" value="1"/>
</dbReference>
<dbReference type="InterPro" id="IPR002816">
    <property type="entry name" value="TraB/PrgY/GumN_fam"/>
</dbReference>
<feature type="signal peptide" evidence="1">
    <location>
        <begin position="1"/>
        <end position="23"/>
    </location>
</feature>
<dbReference type="EMBL" id="JBHRVA010000002">
    <property type="protein sequence ID" value="MFC3302270.1"/>
    <property type="molecule type" value="Genomic_DNA"/>
</dbReference>
<accession>A0ABV7MAB3</accession>
<reference evidence="3" key="1">
    <citation type="journal article" date="2019" name="Int. J. Syst. Evol. Microbiol.">
        <title>The Global Catalogue of Microorganisms (GCM) 10K type strain sequencing project: providing services to taxonomists for standard genome sequencing and annotation.</title>
        <authorList>
            <consortium name="The Broad Institute Genomics Platform"/>
            <consortium name="The Broad Institute Genome Sequencing Center for Infectious Disease"/>
            <person name="Wu L."/>
            <person name="Ma J."/>
        </authorList>
    </citation>
    <scope>NUCLEOTIDE SEQUENCE [LARGE SCALE GENOMIC DNA]</scope>
    <source>
        <strain evidence="3">KCTC 22245</strain>
    </source>
</reference>
<name>A0ABV7MAB3_9PROT</name>
<dbReference type="CDD" id="cd14789">
    <property type="entry name" value="Tiki"/>
    <property type="match status" value="1"/>
</dbReference>
<dbReference type="PROSITE" id="PS51257">
    <property type="entry name" value="PROKAR_LIPOPROTEIN"/>
    <property type="match status" value="1"/>
</dbReference>
<dbReference type="InterPro" id="IPR047111">
    <property type="entry name" value="YbaP-like"/>
</dbReference>
<comment type="caution">
    <text evidence="2">The sequence shown here is derived from an EMBL/GenBank/DDBJ whole genome shotgun (WGS) entry which is preliminary data.</text>
</comment>
<gene>
    <name evidence="2" type="ORF">ACFONP_05945</name>
</gene>
<dbReference type="Pfam" id="PF01963">
    <property type="entry name" value="TraB_PrgY_gumN"/>
    <property type="match status" value="1"/>
</dbReference>
<dbReference type="RefSeq" id="WP_189570377.1">
    <property type="nucleotide sequence ID" value="NZ_BMXU01000001.1"/>
</dbReference>
<keyword evidence="1" id="KW-0732">Signal</keyword>
<evidence type="ECO:0000256" key="1">
    <source>
        <dbReference type="SAM" id="SignalP"/>
    </source>
</evidence>
<keyword evidence="3" id="KW-1185">Reference proteome</keyword>
<dbReference type="PANTHER" id="PTHR40590">
    <property type="entry name" value="CYTOPLASMIC PROTEIN-RELATED"/>
    <property type="match status" value="1"/>
</dbReference>
<dbReference type="Proteomes" id="UP001595607">
    <property type="component" value="Unassembled WGS sequence"/>
</dbReference>